<dbReference type="Gene3D" id="3.40.50.1820">
    <property type="entry name" value="alpha/beta hydrolase"/>
    <property type="match status" value="1"/>
</dbReference>
<dbReference type="PANTHER" id="PTHR46082:SF6">
    <property type="entry name" value="AAA+ ATPASE DOMAIN-CONTAINING PROTEIN-RELATED"/>
    <property type="match status" value="1"/>
</dbReference>
<sequence length="872" mass="98614">DQLGYVGARGISRTAKKAPLLISSSFITSRRAKVLLCNLKVLLCNLEVMPLRQLYPEAGDTSVEEKVDIIAVHGLNPRNKKDEAHAWDTWRSAGGRLWLRDDLPKMLSDARIFLYRYKATAVYGSDQGTFLDKADELLEAIRAERDDIQTRPIIFLGHSMGGLLIKQALINAHNNPKYRKIKDATSGIGFFATPHRGVDSSLMSLGEVVAKIADRAGFRQGDNILEVLKQGSMFADVLRENWRHQILQYDIISFWGGSDKIVLKENARLGMPGDRENVVRLDAGHGGVCRFGSEITDEDNLKLVLRNVKDLYVNAIQIGPKTGLKSPVSKQPLHLLPFLENRKFTGRESALEDIRQLFFVEGRTRIALDGLGGIGKTQVALQFAYWVKKNKPEYSIFWVPALSRASFDQVYAEIFNKLQVRETESDHDVGDSIMIVDNADDKSLIYGSPGRPGLIEYLPVREDGLILLTTRTREISTSFAGPDVVELECMNAADSKDILEKSLIKKRILQDKGLVAELLEELTYLPLAIVQAAAYFNKNRQLSLKRYLNLLKSAYKSELSVMSTEFFDPARYSGTPSAIFSTWRISFDQILETDPRAADLLMFMAWVEPRAIPRSMLPGFDEGKEFEDAIGTLCGYSFVLQREDDQLLDMHRLVHLATQSWIKQQGRTERTTDKAVIHMSSLLAEPRPSQPASWRLFLPHGLRLLGQCQTCPLIQHVYLRLEVSKLLQHEWRFKETLQYCLEAADCAKEHVVEDCQLRLKMERMLVTAHLCNGRINEAMDILEHVISLQKRTLAEDNHGQLISEGQLAFDCLKVGRFSKTNDIIEYVASIRKQTLGEDDYDRQRLAKLVAVAYMEGDHIKKGIDILEHVVSI</sequence>
<dbReference type="Gene3D" id="1.25.40.10">
    <property type="entry name" value="Tetratricopeptide repeat domain"/>
    <property type="match status" value="1"/>
</dbReference>
<dbReference type="InterPro" id="IPR053137">
    <property type="entry name" value="NLR-like"/>
</dbReference>
<dbReference type="InterPro" id="IPR029058">
    <property type="entry name" value="AB_hydrolase_fold"/>
</dbReference>
<dbReference type="AlphaFoldDB" id="A0A0B7JYH2"/>
<reference evidence="1" key="1">
    <citation type="submission" date="2015-01" db="EMBL/GenBank/DDBJ databases">
        <authorList>
            <person name="Durling Mikael"/>
        </authorList>
    </citation>
    <scope>NUCLEOTIDE SEQUENCE</scope>
</reference>
<proteinExistence type="predicted"/>
<dbReference type="EMBL" id="CDPU01000008">
    <property type="protein sequence ID" value="CEO47541.1"/>
    <property type="molecule type" value="Genomic_DNA"/>
</dbReference>
<protein>
    <recommendedName>
        <fullName evidence="2">NB-ARC domain-containing protein</fullName>
    </recommendedName>
</protein>
<gene>
    <name evidence="1" type="ORF">BN869_000003596_1</name>
</gene>
<dbReference type="SUPFAM" id="SSF53474">
    <property type="entry name" value="alpha/beta-Hydrolases"/>
    <property type="match status" value="1"/>
</dbReference>
<dbReference type="InterPro" id="IPR011990">
    <property type="entry name" value="TPR-like_helical_dom_sf"/>
</dbReference>
<feature type="non-terminal residue" evidence="1">
    <location>
        <position position="1"/>
    </location>
</feature>
<dbReference type="Gene3D" id="3.40.50.300">
    <property type="entry name" value="P-loop containing nucleotide triphosphate hydrolases"/>
    <property type="match status" value="1"/>
</dbReference>
<accession>A0A0B7JYH2</accession>
<evidence type="ECO:0000313" key="1">
    <source>
        <dbReference type="EMBL" id="CEO47541.1"/>
    </source>
</evidence>
<name>A0A0B7JYH2_BIOOC</name>
<dbReference type="PANTHER" id="PTHR46082">
    <property type="entry name" value="ATP/GTP-BINDING PROTEIN-RELATED"/>
    <property type="match status" value="1"/>
</dbReference>
<dbReference type="SUPFAM" id="SSF52540">
    <property type="entry name" value="P-loop containing nucleoside triphosphate hydrolases"/>
    <property type="match status" value="1"/>
</dbReference>
<dbReference type="InterPro" id="IPR027417">
    <property type="entry name" value="P-loop_NTPase"/>
</dbReference>
<evidence type="ECO:0008006" key="2">
    <source>
        <dbReference type="Google" id="ProtNLM"/>
    </source>
</evidence>
<organism evidence="1">
    <name type="scientific">Bionectria ochroleuca</name>
    <name type="common">Gliocladium roseum</name>
    <dbReference type="NCBI Taxonomy" id="29856"/>
    <lineage>
        <taxon>Eukaryota</taxon>
        <taxon>Fungi</taxon>
        <taxon>Dikarya</taxon>
        <taxon>Ascomycota</taxon>
        <taxon>Pezizomycotina</taxon>
        <taxon>Sordariomycetes</taxon>
        <taxon>Hypocreomycetidae</taxon>
        <taxon>Hypocreales</taxon>
        <taxon>Bionectriaceae</taxon>
        <taxon>Clonostachys</taxon>
    </lineage>
</organism>